<reference evidence="2" key="1">
    <citation type="submission" date="2025-05" db="UniProtKB">
        <authorList>
            <consortium name="Ensembl"/>
        </authorList>
    </citation>
    <scope>IDENTIFICATION</scope>
</reference>
<accession>A0A3Q1H5S7</accession>
<keyword evidence="1" id="KW-1133">Transmembrane helix</keyword>
<feature type="transmembrane region" description="Helical" evidence="1">
    <location>
        <begin position="6"/>
        <end position="26"/>
    </location>
</feature>
<keyword evidence="3" id="KW-1185">Reference proteome</keyword>
<protein>
    <recommendedName>
        <fullName evidence="4">Carbohydrate sulfotransferase</fullName>
    </recommendedName>
</protein>
<dbReference type="GeneTree" id="ENSGT00940000180221"/>
<dbReference type="STRING" id="80966.ENSAPOP00000024310"/>
<evidence type="ECO:0008006" key="4">
    <source>
        <dbReference type="Google" id="ProtNLM"/>
    </source>
</evidence>
<dbReference type="Ensembl" id="ENSAPOT00000009051.1">
    <property type="protein sequence ID" value="ENSAPOP00000024310.1"/>
    <property type="gene ID" value="ENSAPOG00000006657.1"/>
</dbReference>
<dbReference type="AlphaFoldDB" id="A0A3Q1H5S7"/>
<dbReference type="Proteomes" id="UP000257200">
    <property type="component" value="Unplaced"/>
</dbReference>
<feature type="transmembrane region" description="Helical" evidence="1">
    <location>
        <begin position="38"/>
        <end position="62"/>
    </location>
</feature>
<organism evidence="2 3">
    <name type="scientific">Acanthochromis polyacanthus</name>
    <name type="common">spiny chromis</name>
    <dbReference type="NCBI Taxonomy" id="80966"/>
    <lineage>
        <taxon>Eukaryota</taxon>
        <taxon>Metazoa</taxon>
        <taxon>Chordata</taxon>
        <taxon>Craniata</taxon>
        <taxon>Vertebrata</taxon>
        <taxon>Euteleostomi</taxon>
        <taxon>Actinopterygii</taxon>
        <taxon>Neopterygii</taxon>
        <taxon>Teleostei</taxon>
        <taxon>Neoteleostei</taxon>
        <taxon>Acanthomorphata</taxon>
        <taxon>Ovalentaria</taxon>
        <taxon>Pomacentridae</taxon>
        <taxon>Acanthochromis</taxon>
    </lineage>
</organism>
<proteinExistence type="predicted"/>
<sequence>MRKPKVIRMVFALSLGCFIMVIFYFNSSLKPGEHKSRFALIICFHAPSSNIDLCFTHIFIAFKPSYNLNKNFS</sequence>
<evidence type="ECO:0000313" key="3">
    <source>
        <dbReference type="Proteomes" id="UP000257200"/>
    </source>
</evidence>
<evidence type="ECO:0000313" key="2">
    <source>
        <dbReference type="Ensembl" id="ENSAPOP00000024310.1"/>
    </source>
</evidence>
<keyword evidence="1" id="KW-0472">Membrane</keyword>
<name>A0A3Q1H5S7_9TELE</name>
<keyword evidence="1" id="KW-0812">Transmembrane</keyword>
<evidence type="ECO:0000256" key="1">
    <source>
        <dbReference type="SAM" id="Phobius"/>
    </source>
</evidence>
<dbReference type="Ensembl" id="ENSAPOT00000009039.1">
    <property type="protein sequence ID" value="ENSAPOP00000024327.1"/>
    <property type="gene ID" value="ENSAPOG00000000179.1"/>
</dbReference>